<keyword evidence="2" id="KW-0413">Isomerase</keyword>
<dbReference type="InterPro" id="IPR032710">
    <property type="entry name" value="NTF2-like_dom_sf"/>
</dbReference>
<proteinExistence type="predicted"/>
<gene>
    <name evidence="2" type="ORF">BEP19_02685</name>
</gene>
<dbReference type="EMBL" id="MCHY01000006">
    <property type="protein sequence ID" value="RKD25856.1"/>
    <property type="molecule type" value="Genomic_DNA"/>
</dbReference>
<name>A0A419SNI6_9BACL</name>
<dbReference type="Gene3D" id="3.10.450.50">
    <property type="match status" value="1"/>
</dbReference>
<evidence type="ECO:0000313" key="3">
    <source>
        <dbReference type="Proteomes" id="UP000284219"/>
    </source>
</evidence>
<feature type="domain" description="SnoaL-like" evidence="1">
    <location>
        <begin position="12"/>
        <end position="113"/>
    </location>
</feature>
<sequence>MLTEQKMKAALQQYLDGFNQQDADAIITLFADNARIEDPVGSEQIVQGKEAITTFYKGAVKVVERLELDTPIRSSYSNYAAMAFTIHMVIDGQKRVTRAIDVMTFDNTGKIIDMKAYHGPSDSAQPQL</sequence>
<protein>
    <submittedName>
        <fullName evidence="2">Steroid delta-isomerase</fullName>
    </submittedName>
</protein>
<keyword evidence="3" id="KW-1185">Reference proteome</keyword>
<dbReference type="GO" id="GO:0016853">
    <property type="term" value="F:isomerase activity"/>
    <property type="evidence" value="ECO:0007669"/>
    <property type="project" value="UniProtKB-KW"/>
</dbReference>
<dbReference type="Pfam" id="PF12680">
    <property type="entry name" value="SnoaL_2"/>
    <property type="match status" value="1"/>
</dbReference>
<evidence type="ECO:0000259" key="1">
    <source>
        <dbReference type="Pfam" id="PF12680"/>
    </source>
</evidence>
<dbReference type="Proteomes" id="UP000284219">
    <property type="component" value="Unassembled WGS sequence"/>
</dbReference>
<dbReference type="AlphaFoldDB" id="A0A419SNI6"/>
<dbReference type="OrthoDB" id="4942966at2"/>
<organism evidence="2 3">
    <name type="scientific">Ammoniphilus oxalaticus</name>
    <dbReference type="NCBI Taxonomy" id="66863"/>
    <lineage>
        <taxon>Bacteria</taxon>
        <taxon>Bacillati</taxon>
        <taxon>Bacillota</taxon>
        <taxon>Bacilli</taxon>
        <taxon>Bacillales</taxon>
        <taxon>Paenibacillaceae</taxon>
        <taxon>Aneurinibacillus group</taxon>
        <taxon>Ammoniphilus</taxon>
    </lineage>
</organism>
<reference evidence="2 3" key="1">
    <citation type="submission" date="2016-08" db="EMBL/GenBank/DDBJ databases">
        <title>Novel Firmicute Genomes.</title>
        <authorList>
            <person name="Poppleton D.I."/>
            <person name="Gribaldo S."/>
        </authorList>
    </citation>
    <scope>NUCLEOTIDE SEQUENCE [LARGE SCALE GENOMIC DNA]</scope>
    <source>
        <strain evidence="2 3">RAOx-1</strain>
    </source>
</reference>
<evidence type="ECO:0000313" key="2">
    <source>
        <dbReference type="EMBL" id="RKD25856.1"/>
    </source>
</evidence>
<dbReference type="SUPFAM" id="SSF54427">
    <property type="entry name" value="NTF2-like"/>
    <property type="match status" value="1"/>
</dbReference>
<dbReference type="RefSeq" id="WP_120188537.1">
    <property type="nucleotide sequence ID" value="NZ_MCHY01000006.1"/>
</dbReference>
<dbReference type="InterPro" id="IPR037401">
    <property type="entry name" value="SnoaL-like"/>
</dbReference>
<accession>A0A419SNI6</accession>
<comment type="caution">
    <text evidence="2">The sequence shown here is derived from an EMBL/GenBank/DDBJ whole genome shotgun (WGS) entry which is preliminary data.</text>
</comment>